<evidence type="ECO:0000313" key="4">
    <source>
        <dbReference type="Proteomes" id="UP000552097"/>
    </source>
</evidence>
<dbReference type="RefSeq" id="WP_184914489.1">
    <property type="nucleotide sequence ID" value="NZ_JACHMO010000001.1"/>
</dbReference>
<organism evidence="3 4">
    <name type="scientific">Saccharothrix ecbatanensis</name>
    <dbReference type="NCBI Taxonomy" id="1105145"/>
    <lineage>
        <taxon>Bacteria</taxon>
        <taxon>Bacillati</taxon>
        <taxon>Actinomycetota</taxon>
        <taxon>Actinomycetes</taxon>
        <taxon>Pseudonocardiales</taxon>
        <taxon>Pseudonocardiaceae</taxon>
        <taxon>Saccharothrix</taxon>
    </lineage>
</organism>
<sequence>METPFTRTPRGFVDRAGEDVQRITAVVRSFQDISARYGFIPLTPAPVGYAETFERFGSAAHERMFVFPDRKERRLALTADSLPAVLRALHGTGLLHGGAPVAASGEVLIARYVRKPLRSWTHLTAVMWQHPVELAADLTLARLWTDVFQRLDVTFRAVYTDFGVVDVVAEQLGLGPGEARLALYRQRKAIPQEDDRAEELLDRLGLVRAAAQPKSDPEAALIAVRRAAPHLAERTDHIHAVLAESRRIGTDVVLDWSWQHGTQYHAGLSFLLRGADGRILADGGGYHHIVGQLDPGTRSCWSSAGGAERIAGVITLPRAPLVHLYRLGDFDADQFLRIATDMRAAGHHVREHWQPHGSGRGARRIPPDPWVWVALVGSREQEAQAVTVRNAADASLSFEVPLRSKASAVHAPS</sequence>
<dbReference type="GO" id="GO:0004812">
    <property type="term" value="F:aminoacyl-tRNA ligase activity"/>
    <property type="evidence" value="ECO:0007669"/>
    <property type="project" value="UniProtKB-KW"/>
</dbReference>
<comment type="caution">
    <text evidence="3">The sequence shown here is derived from an EMBL/GenBank/DDBJ whole genome shotgun (WGS) entry which is preliminary data.</text>
</comment>
<keyword evidence="3" id="KW-0030">Aminoacyl-tRNA synthetase</keyword>
<dbReference type="Gene3D" id="3.30.930.10">
    <property type="entry name" value="Bira Bifunctional Protein, Domain 2"/>
    <property type="match status" value="1"/>
</dbReference>
<proteinExistence type="predicted"/>
<dbReference type="EMBL" id="JACHMO010000001">
    <property type="protein sequence ID" value="MBB5800265.1"/>
    <property type="molecule type" value="Genomic_DNA"/>
</dbReference>
<protein>
    <recommendedName>
        <fullName evidence="1">Histidyl-tRNA synthetase</fullName>
    </recommendedName>
</protein>
<gene>
    <name evidence="3" type="ORF">F4560_000033</name>
</gene>
<dbReference type="InterPro" id="IPR041715">
    <property type="entry name" value="HisRS-like_core"/>
</dbReference>
<dbReference type="Pfam" id="PF13393">
    <property type="entry name" value="tRNA-synt_His"/>
    <property type="match status" value="1"/>
</dbReference>
<keyword evidence="3" id="KW-0436">Ligase</keyword>
<reference evidence="3 4" key="1">
    <citation type="submission" date="2020-08" db="EMBL/GenBank/DDBJ databases">
        <title>Sequencing the genomes of 1000 actinobacteria strains.</title>
        <authorList>
            <person name="Klenk H.-P."/>
        </authorList>
    </citation>
    <scope>NUCLEOTIDE SEQUENCE [LARGE SCALE GENOMIC DNA]</scope>
    <source>
        <strain evidence="3 4">DSM 45486</strain>
    </source>
</reference>
<name>A0A7W9HDK9_9PSEU</name>
<keyword evidence="4" id="KW-1185">Reference proteome</keyword>
<dbReference type="AlphaFoldDB" id="A0A7W9HDK9"/>
<evidence type="ECO:0000256" key="1">
    <source>
        <dbReference type="ARBA" id="ARBA00030619"/>
    </source>
</evidence>
<evidence type="ECO:0000259" key="2">
    <source>
        <dbReference type="Pfam" id="PF13393"/>
    </source>
</evidence>
<dbReference type="Proteomes" id="UP000552097">
    <property type="component" value="Unassembled WGS sequence"/>
</dbReference>
<accession>A0A7W9HDK9</accession>
<dbReference type="InterPro" id="IPR045864">
    <property type="entry name" value="aa-tRNA-synth_II/BPL/LPL"/>
</dbReference>
<dbReference type="SUPFAM" id="SSF55681">
    <property type="entry name" value="Class II aaRS and biotin synthetases"/>
    <property type="match status" value="1"/>
</dbReference>
<evidence type="ECO:0000313" key="3">
    <source>
        <dbReference type="EMBL" id="MBB5800265.1"/>
    </source>
</evidence>
<feature type="domain" description="Class II Histidinyl-tRNA synthetase (HisRS)-like catalytic core" evidence="2">
    <location>
        <begin position="11"/>
        <end position="293"/>
    </location>
</feature>